<name>A0A1E3AKA5_9FIRM</name>
<evidence type="ECO:0000259" key="4">
    <source>
        <dbReference type="SMART" id="SM00062"/>
    </source>
</evidence>
<dbReference type="PROSITE" id="PS51257">
    <property type="entry name" value="PROKAR_LIPOPROTEIN"/>
    <property type="match status" value="1"/>
</dbReference>
<evidence type="ECO:0000313" key="6">
    <source>
        <dbReference type="Proteomes" id="UP000095003"/>
    </source>
</evidence>
<evidence type="ECO:0000256" key="3">
    <source>
        <dbReference type="SAM" id="SignalP"/>
    </source>
</evidence>
<dbReference type="RefSeq" id="WP_069158688.1">
    <property type="nucleotide sequence ID" value="NZ_DBFYTC010000101.1"/>
</dbReference>
<dbReference type="Pfam" id="PF00497">
    <property type="entry name" value="SBP_bac_3"/>
    <property type="match status" value="1"/>
</dbReference>
<keyword evidence="1 3" id="KW-0732">Signal</keyword>
<sequence length="300" mass="31637">MKKFLATALAVCMTISLAACGSSAQGNEPAAESSAAVSSEAGTEAAAETAPAAESTEAQEPAAEGAVTSIDDLPGKKIGVQLGTTGDIYASDYEEEGSTIERFNKGNDAVQALLQGKIDCVIIDEQPAKAFVANTTGLKILDEPFAEEDYAICVSKDKADLTAKINEALAQLKSDGTLDNIIKNYIGDDTKGQSPYESPADVDRSNGTLVMATNAYFEPYEYYQGDKVVGIDADMAQAVCDVLGYELKIEDMEFDSIINAIQSGKADIGVAGITVTEDRQQSVDFTDSYASSKQVIIVKE</sequence>
<feature type="signal peptide" evidence="3">
    <location>
        <begin position="1"/>
        <end position="18"/>
    </location>
</feature>
<dbReference type="PANTHER" id="PTHR35936:SF17">
    <property type="entry name" value="ARGININE-BINDING EXTRACELLULAR PROTEIN ARTP"/>
    <property type="match status" value="1"/>
</dbReference>
<dbReference type="SUPFAM" id="SSF53850">
    <property type="entry name" value="Periplasmic binding protein-like II"/>
    <property type="match status" value="2"/>
</dbReference>
<dbReference type="EMBL" id="MCGI01000005">
    <property type="protein sequence ID" value="ODM09144.1"/>
    <property type="molecule type" value="Genomic_DNA"/>
</dbReference>
<evidence type="ECO:0000256" key="2">
    <source>
        <dbReference type="SAM" id="MobiDB-lite"/>
    </source>
</evidence>
<proteinExistence type="predicted"/>
<feature type="region of interest" description="Disordered" evidence="2">
    <location>
        <begin position="31"/>
        <end position="68"/>
    </location>
</feature>
<organism evidence="5 6">
    <name type="scientific">Eisenbergiella tayi</name>
    <dbReference type="NCBI Taxonomy" id="1432052"/>
    <lineage>
        <taxon>Bacteria</taxon>
        <taxon>Bacillati</taxon>
        <taxon>Bacillota</taxon>
        <taxon>Clostridia</taxon>
        <taxon>Lachnospirales</taxon>
        <taxon>Lachnospiraceae</taxon>
        <taxon>Eisenbergiella</taxon>
    </lineage>
</organism>
<dbReference type="InterPro" id="IPR001638">
    <property type="entry name" value="Solute-binding_3/MltF_N"/>
</dbReference>
<dbReference type="Gene3D" id="3.40.190.10">
    <property type="entry name" value="Periplasmic binding protein-like II"/>
    <property type="match status" value="3"/>
</dbReference>
<evidence type="ECO:0000256" key="1">
    <source>
        <dbReference type="ARBA" id="ARBA00022729"/>
    </source>
</evidence>
<dbReference type="AlphaFoldDB" id="A0A1E3AKA5"/>
<dbReference type="Proteomes" id="UP000095003">
    <property type="component" value="Unassembled WGS sequence"/>
</dbReference>
<accession>A0A1E3AKA5</accession>
<reference evidence="5 6" key="1">
    <citation type="submission" date="2016-07" db="EMBL/GenBank/DDBJ databases">
        <title>Characterization of isolates of Eisenbergiella tayi derived from blood cultures, using whole genome sequencing.</title>
        <authorList>
            <person name="Burdz T."/>
            <person name="Wiebe D."/>
            <person name="Huynh C."/>
            <person name="Bernard K."/>
        </authorList>
    </citation>
    <scope>NUCLEOTIDE SEQUENCE [LARGE SCALE GENOMIC DNA]</scope>
    <source>
        <strain evidence="5 6">NML 120489</strain>
    </source>
</reference>
<evidence type="ECO:0000313" key="5">
    <source>
        <dbReference type="EMBL" id="ODM09144.1"/>
    </source>
</evidence>
<gene>
    <name evidence="5" type="primary">artP</name>
    <name evidence="5" type="ORF">BEH84_04894</name>
</gene>
<protein>
    <submittedName>
        <fullName evidence="5">Arginine-binding extracellular protein ArtP</fullName>
    </submittedName>
</protein>
<dbReference type="GeneID" id="93300572"/>
<feature type="chain" id="PRO_5039580890" evidence="3">
    <location>
        <begin position="19"/>
        <end position="300"/>
    </location>
</feature>
<comment type="caution">
    <text evidence="5">The sequence shown here is derived from an EMBL/GenBank/DDBJ whole genome shotgun (WGS) entry which is preliminary data.</text>
</comment>
<feature type="domain" description="Solute-binding protein family 3/N-terminal" evidence="4">
    <location>
        <begin position="3"/>
        <end position="189"/>
    </location>
</feature>
<dbReference type="SMART" id="SM00062">
    <property type="entry name" value="PBPb"/>
    <property type="match status" value="1"/>
</dbReference>
<dbReference type="PANTHER" id="PTHR35936">
    <property type="entry name" value="MEMBRANE-BOUND LYTIC MUREIN TRANSGLYCOSYLASE F"/>
    <property type="match status" value="1"/>
</dbReference>
<dbReference type="PATRIC" id="fig|1432052.3.peg.5418"/>
<feature type="compositionally biased region" description="Low complexity" evidence="2">
    <location>
        <begin position="31"/>
        <end position="64"/>
    </location>
</feature>